<name>A0ABD1AWG4_CARAN</name>
<comment type="caution">
    <text evidence="5">The sequence shown here is derived from an EMBL/GenBank/DDBJ whole genome shotgun (WGS) entry which is preliminary data.</text>
</comment>
<dbReference type="InterPro" id="IPR046523">
    <property type="entry name" value="UTP20_dom"/>
</dbReference>
<evidence type="ECO:0000259" key="2">
    <source>
        <dbReference type="Pfam" id="PF07539"/>
    </source>
</evidence>
<sequence length="2666" mass="303018">MATSADARAVKSLNTSEGRKRFVFKSFSQRINDIDINVFRSLDKLKAEPSEGSSFFRDCLVEWRELNTAEDFILFYEEMLPFVQTLPLVILQKELIFSKLVSRLQMKARLSLEPILRLLAALSRDLLKDFIPFLPRLVNSLVTLLKNGAHKEPEIIEQIFSSWFSIIEFLRKYLVCDIESILRDTLELRYHTKDYINEFMSESMSFLLRNAPDEQLEKGIKMILSEVSHPPNKAGGVGLLYYVMRGTCGSLHSKAGRVLRFLLKDSTLSFCDNFPQGPGIVVEVVSSALLRICEDLEAEKVIVMWKYLYKKINKSILNRKSVHLSQLLSVLTAVVRIEKGRKVHDYPSLIGIVSLIVSTFVASSETVVEGDNISAVLDEVLQLILCTIDRVNEMETIALQWAPIFAMKSSSLLTFLREFLHKDRSDSVVKAFTNNILSAINNMIWESSEEVIPLLLTLCERQQTSHDRLTIINQTFESRYERIHVFLEENIKKVQQDIENTGLGQIDEADLAAIWGLVNCYPYFKVDPSLLICFKKTLRQHLAVSDANTFSAPELMWQSLLGTALSSCYKLPGRINHNDLEEALSFAKDYKSCVQVLSPVADFLDFMHRPALAHDDRSKAYPELQTKKAGDAFDIFSENLRHPNKDIRLMTLRILCHFETLLCDPSYEEHPPKQKMKTEEIKKSLPKGNVLQLLRSIEETAPTLDTGRMLVSLISRIQTDLSAGRIHGAHVQLVLNGMLGLFHNRYFDLWGPASECLAVLLRNHLSAVWSDFVRYLDHCQLKFETLHNHSENANHIMAEGHTDLIGRFNSFLFPSSDSTPTATVVSQLLQTLQKVSSVAQSRAPEILPLFLKFLGYNSENPVSVGLFNGRVCRGEDWKRVLIQWLSLLKLMKNPRSFRFSQFLNNILQNRFLDDNDAEIQTNVLECLLLSNDFLLPHRQHLLNLIKPEELREELATWNLSEDVEEAHRSHIFSLVIRILMPKVRTLKNSASRKHTSIRHRKAVLCFISQLDVNELSLFFALLIKPLNIISEETMDLFWSSGKSSLEYFQKSNFLIHFTVDSIPTLSRNQKSGFLHVIQHILEVFDELRVRPFLDFLMGCVVRLLVNCAPNSDEERNVDSLALRNATATLSTSDDKESTSINHDQAVTALKQFKELRSLCLKIIAHVLDKYEDCDLGSEFWDLFFSAVSPLIKSFKQEGSSSEKPSSLFSCFLSMSKSRNLVTLLCREESLVPDIFSILTVTTASDAIKSSALKFIENLLCLDNMLDDNMLDDNMISGFLDPYVEPLINSLHSLFIGDILKRKSAKYHGEREIKILKLLSKRMRDRSYVMKYLDVLLSFLDKSVKDSDIRREALLAIQDIISYVGIESTNKVMNTVSPLLVDAELDVRLCICDLLESLAKMDSSLDDVAKRIRDMNAISPMEADDLDYEKIVNAYVDVNADYFIKSSEQHTMIILSQSIFNVSSESIMLRGSAQKLLSSFIDFSASILCQEASAHSDFGKEVKIADVSWTGDRILRILRNFILKHIGDAINRGGIIIKEWILLIREMVTKLPDAGNLSAFRPLCSEDENVDFFKAIVHIQAHRRQRAISRFANVVKDSSLPEGVVRKILVSVFFNLLLDGQDGKDNNVRNACTEALASVSAHMSWKSYYALLNRCFREMNKHTKKGKLLLRLICLILDKFHFAKDGCTQEVEEIRTCLQKTVFPKIQKLMNSDSDNVNVNSSVAALKVLKLLPEDVMDSNLSSIIHKIATFLKNRLESTREEARLALVACLKELGLEYLQVVVNILRAILKRGSEVHVLGYTLNFILSKCLSNPTLGKLDHCMIDLLAVVEIDILGEVAEQKEVEKFASKMKETRKRKSFESLKLIAQNVTFRTHGLKLLSPVTSQLQRHLTPKIKSNLEKMLKQIAAGIEGNQSVDQGDLFVFIYGRVADGINNRSGLGDQVSSSASKKKKKSRDMQETAGLISGSKSCPHLLTVFALDLLQNRMKKVKLDVTNKELLSKLDPFVKLLAECLRSKYEEIVSSSLRCFTSLIRFPLPSLMSEAEEVKTALLTIAQSAVSSSSPLVQSCLKLLTTLLGNKYITLSPEQLKMLIQFPMFVDLESASFVALSLLKAIVKRKLVVPEIYDIAIQVSELMVKSQVESIRKKCKQILLQFMVHYTLSKKRLEQHVNFLLNSLRYEHPTGRVAVLDMLHALILKFSEPNFGKQSILDQHSQTLFLQLTLCLVNDDGKEVLRQIGTVIEFLIGRMSKDQVVSSLLYCLCWYKQQNLRAAAAQVLGFFIDAMKETSQNRIDNSVKKTFQEHIYNTVEDAKTILESAVSASSLQLQDSVEEDWKDAYYSLVMIEKMLVQFPDLSFGNIFEDIWKMVFKLLLHPHEWLRNISCRLLSYYFKALDGRKRAESWTLVANSLLEKQSSLFMVAVSLCFQLKEQPTTGNVDVKLLTANIVSAVSSLHSLIGQSDQATQSGFWSSLGEDEQVVFLNAFEVLDSGKGRSTFLALTSGRRTENGEEDANDVRNVLIGSLLKRMGKLALDMESVQMRVVFNVFKAFASQINQEECRLYAYKILLPLYKVCEGFTGKIITDEQKQLAEEVRDSIRDKTLGNQVFVEIYSEIRRNMKTKREKRRREEKLMAVVNPERNAKRKLRLASKNKANKKRRMTSLKLSRWACS</sequence>
<evidence type="ECO:0008006" key="7">
    <source>
        <dbReference type="Google" id="ProtNLM"/>
    </source>
</evidence>
<evidence type="ECO:0000259" key="4">
    <source>
        <dbReference type="Pfam" id="PF23099"/>
    </source>
</evidence>
<dbReference type="InterPro" id="IPR016024">
    <property type="entry name" value="ARM-type_fold"/>
</dbReference>
<dbReference type="Pfam" id="PF23099">
    <property type="entry name" value="UTP20_C"/>
    <property type="match status" value="1"/>
</dbReference>
<dbReference type="Gene3D" id="1.25.10.10">
    <property type="entry name" value="Leucine-rich Repeat Variant"/>
    <property type="match status" value="1"/>
</dbReference>
<dbReference type="PANTHER" id="PTHR17695:SF11">
    <property type="entry name" value="SMALL SUBUNIT PROCESSOME COMPONENT 20 HOMOLOG"/>
    <property type="match status" value="1"/>
</dbReference>
<evidence type="ECO:0000313" key="5">
    <source>
        <dbReference type="EMBL" id="KAL1210486.1"/>
    </source>
</evidence>
<reference evidence="5 6" key="1">
    <citation type="submission" date="2024-04" db="EMBL/GenBank/DDBJ databases">
        <title>Genome assembly C_amara_ONT_v2.</title>
        <authorList>
            <person name="Yant L."/>
            <person name="Moore C."/>
            <person name="Slenker M."/>
        </authorList>
    </citation>
    <scope>NUCLEOTIDE SEQUENCE [LARGE SCALE GENOMIC DNA]</scope>
    <source>
        <tissue evidence="5">Leaf</tissue>
    </source>
</reference>
<organism evidence="5 6">
    <name type="scientific">Cardamine amara subsp. amara</name>
    <dbReference type="NCBI Taxonomy" id="228776"/>
    <lineage>
        <taxon>Eukaryota</taxon>
        <taxon>Viridiplantae</taxon>
        <taxon>Streptophyta</taxon>
        <taxon>Embryophyta</taxon>
        <taxon>Tracheophyta</taxon>
        <taxon>Spermatophyta</taxon>
        <taxon>Magnoliopsida</taxon>
        <taxon>eudicotyledons</taxon>
        <taxon>Gunneridae</taxon>
        <taxon>Pentapetalae</taxon>
        <taxon>rosids</taxon>
        <taxon>malvids</taxon>
        <taxon>Brassicales</taxon>
        <taxon>Brassicaceae</taxon>
        <taxon>Cardamineae</taxon>
        <taxon>Cardamine</taxon>
    </lineage>
</organism>
<dbReference type="InterPro" id="IPR057525">
    <property type="entry name" value="UTP20_C"/>
</dbReference>
<dbReference type="InterPro" id="IPR011989">
    <property type="entry name" value="ARM-like"/>
</dbReference>
<evidence type="ECO:0000313" key="6">
    <source>
        <dbReference type="Proteomes" id="UP001558713"/>
    </source>
</evidence>
<dbReference type="SUPFAM" id="SSF48371">
    <property type="entry name" value="ARM repeat"/>
    <property type="match status" value="3"/>
</dbReference>
<dbReference type="EMBL" id="JBANAX010000394">
    <property type="protein sequence ID" value="KAL1210486.1"/>
    <property type="molecule type" value="Genomic_DNA"/>
</dbReference>
<protein>
    <recommendedName>
        <fullName evidence="7">Small subunit processome component 20 homolog</fullName>
    </recommendedName>
</protein>
<gene>
    <name evidence="5" type="ORF">V5N11_006811</name>
</gene>
<feature type="region of interest" description="Disordered" evidence="1">
    <location>
        <begin position="1938"/>
        <end position="1960"/>
    </location>
</feature>
<feature type="domain" description="U3 small nucleolar RNA-associated protein 20 C-terminal" evidence="4">
    <location>
        <begin position="2536"/>
        <end position="2655"/>
    </location>
</feature>
<dbReference type="Pfam" id="PF20416">
    <property type="entry name" value="UTP20"/>
    <property type="match status" value="1"/>
</dbReference>
<accession>A0ABD1AWG4</accession>
<evidence type="ECO:0000256" key="1">
    <source>
        <dbReference type="SAM" id="MobiDB-lite"/>
    </source>
</evidence>
<feature type="domain" description="U3 small nucleolar RNA-associated protein 20" evidence="3">
    <location>
        <begin position="1712"/>
        <end position="1926"/>
    </location>
</feature>
<proteinExistence type="predicted"/>
<evidence type="ECO:0000259" key="3">
    <source>
        <dbReference type="Pfam" id="PF20416"/>
    </source>
</evidence>
<dbReference type="Proteomes" id="UP001558713">
    <property type="component" value="Unassembled WGS sequence"/>
</dbReference>
<keyword evidence="6" id="KW-1185">Reference proteome</keyword>
<dbReference type="Pfam" id="PF07539">
    <property type="entry name" value="UTP20_N"/>
    <property type="match status" value="1"/>
</dbReference>
<dbReference type="InterPro" id="IPR011430">
    <property type="entry name" value="UTP20_N"/>
</dbReference>
<dbReference type="PANTHER" id="PTHR17695">
    <property type="entry name" value="SMALL SUBUNIT PROCESSOME COMPONENT 20 HOMOLOG"/>
    <property type="match status" value="1"/>
</dbReference>
<feature type="domain" description="U3 small nucleolar RNA-associated protein 20 N-terminal" evidence="2">
    <location>
        <begin position="878"/>
        <end position="1492"/>
    </location>
</feature>
<dbReference type="InterPro" id="IPR052575">
    <property type="entry name" value="SSU_processome_comp_20"/>
</dbReference>